<gene>
    <name evidence="1" type="ORF">A8926_7023</name>
</gene>
<accession>A0A2N3Y7N1</accession>
<proteinExistence type="predicted"/>
<organism evidence="1 2">
    <name type="scientific">Saccharopolyspora spinosa</name>
    <dbReference type="NCBI Taxonomy" id="60894"/>
    <lineage>
        <taxon>Bacteria</taxon>
        <taxon>Bacillati</taxon>
        <taxon>Actinomycetota</taxon>
        <taxon>Actinomycetes</taxon>
        <taxon>Pseudonocardiales</taxon>
        <taxon>Pseudonocardiaceae</taxon>
        <taxon>Saccharopolyspora</taxon>
    </lineage>
</organism>
<keyword evidence="2" id="KW-1185">Reference proteome</keyword>
<evidence type="ECO:0000313" key="2">
    <source>
        <dbReference type="Proteomes" id="UP000233786"/>
    </source>
</evidence>
<protein>
    <submittedName>
        <fullName evidence="1">Uncharacterized protein</fullName>
    </submittedName>
</protein>
<evidence type="ECO:0000313" key="1">
    <source>
        <dbReference type="EMBL" id="PKW18885.1"/>
    </source>
</evidence>
<reference evidence="1" key="1">
    <citation type="submission" date="2017-12" db="EMBL/GenBank/DDBJ databases">
        <title>Sequencing the genomes of 1000 Actinobacteria strains.</title>
        <authorList>
            <person name="Klenk H.-P."/>
        </authorList>
    </citation>
    <scope>NUCLEOTIDE SEQUENCE [LARGE SCALE GENOMIC DNA]</scope>
    <source>
        <strain evidence="1">DSM 44228</strain>
    </source>
</reference>
<dbReference type="Proteomes" id="UP000233786">
    <property type="component" value="Unassembled WGS sequence"/>
</dbReference>
<dbReference type="EMBL" id="PJNB01000001">
    <property type="protein sequence ID" value="PKW18885.1"/>
    <property type="molecule type" value="Genomic_DNA"/>
</dbReference>
<dbReference type="AlphaFoldDB" id="A0A2N3Y7N1"/>
<comment type="caution">
    <text evidence="1">The sequence shown here is derived from an EMBL/GenBank/DDBJ whole genome shotgun (WGS) entry which is preliminary data.</text>
</comment>
<sequence length="60" mass="6624">MSTATRTKSQPTTAKPNLRHAVMDPTRCATRTAPERPTTHVVYHVIVPHFIVPECSAVGR</sequence>
<name>A0A2N3Y7N1_SACSN</name>